<dbReference type="eggNOG" id="COG1778">
    <property type="taxonomic scope" value="Bacteria"/>
</dbReference>
<dbReference type="InterPro" id="IPR010023">
    <property type="entry name" value="KdsC_fam"/>
</dbReference>
<evidence type="ECO:0000256" key="6">
    <source>
        <dbReference type="ARBA" id="ARBA00022842"/>
    </source>
</evidence>
<evidence type="ECO:0000256" key="3">
    <source>
        <dbReference type="ARBA" id="ARBA00011881"/>
    </source>
</evidence>
<evidence type="ECO:0000256" key="4">
    <source>
        <dbReference type="ARBA" id="ARBA00022723"/>
    </source>
</evidence>
<evidence type="ECO:0000256" key="1">
    <source>
        <dbReference type="ARBA" id="ARBA00001946"/>
    </source>
</evidence>
<dbReference type="SUPFAM" id="SSF56784">
    <property type="entry name" value="HAD-like"/>
    <property type="match status" value="1"/>
</dbReference>
<evidence type="ECO:0000256" key="8">
    <source>
        <dbReference type="PIRSR" id="PIRSR006118-2"/>
    </source>
</evidence>
<dbReference type="PANTHER" id="PTHR21485:SF3">
    <property type="entry name" value="N-ACYLNEURAMINATE CYTIDYLYLTRANSFERASE"/>
    <property type="match status" value="1"/>
</dbReference>
<dbReference type="PANTHER" id="PTHR21485">
    <property type="entry name" value="HAD SUPERFAMILY MEMBERS CMAS AND KDSC"/>
    <property type="match status" value="1"/>
</dbReference>
<dbReference type="InterPro" id="IPR050793">
    <property type="entry name" value="CMP-NeuNAc_synthase"/>
</dbReference>
<keyword evidence="7" id="KW-0448">Lipopolysaccharide biosynthesis</keyword>
<comment type="catalytic activity">
    <reaction evidence="7">
        <text>3-deoxy-alpha-D-manno-2-octulosonate-8-phosphate + H2O = 3-deoxy-alpha-D-manno-oct-2-ulosonate + phosphate</text>
        <dbReference type="Rhea" id="RHEA:11500"/>
        <dbReference type="ChEBI" id="CHEBI:15377"/>
        <dbReference type="ChEBI" id="CHEBI:43474"/>
        <dbReference type="ChEBI" id="CHEBI:85985"/>
        <dbReference type="ChEBI" id="CHEBI:85986"/>
        <dbReference type="EC" id="3.1.3.45"/>
    </reaction>
</comment>
<feature type="binding site" evidence="8">
    <location>
        <position position="25"/>
    </location>
    <ligand>
        <name>substrate</name>
    </ligand>
</feature>
<dbReference type="GO" id="GO:0008781">
    <property type="term" value="F:N-acylneuraminate cytidylyltransferase activity"/>
    <property type="evidence" value="ECO:0007669"/>
    <property type="project" value="TreeGrafter"/>
</dbReference>
<comment type="cofactor">
    <cofactor evidence="1 7 8">
        <name>Mg(2+)</name>
        <dbReference type="ChEBI" id="CHEBI:18420"/>
    </cofactor>
</comment>
<keyword evidence="10" id="KW-1185">Reference proteome</keyword>
<evidence type="ECO:0000256" key="5">
    <source>
        <dbReference type="ARBA" id="ARBA00022801"/>
    </source>
</evidence>
<evidence type="ECO:0000313" key="9">
    <source>
        <dbReference type="EMBL" id="ESS73952.1"/>
    </source>
</evidence>
<gene>
    <name evidence="9" type="primary">kdsC</name>
    <name evidence="9" type="ORF">MGMO_8c00890</name>
</gene>
<keyword evidence="4 7" id="KW-0479">Metal-binding</keyword>
<dbReference type="NCBIfam" id="TIGR01670">
    <property type="entry name" value="KdsC-phosphatas"/>
    <property type="match status" value="1"/>
</dbReference>
<evidence type="ECO:0000313" key="10">
    <source>
        <dbReference type="Proteomes" id="UP000017842"/>
    </source>
</evidence>
<dbReference type="GO" id="GO:0019143">
    <property type="term" value="F:3-deoxy-manno-octulosonate-8-phosphatase activity"/>
    <property type="evidence" value="ECO:0007669"/>
    <property type="project" value="UniProtKB-UniRule"/>
</dbReference>
<protein>
    <recommendedName>
        <fullName evidence="7">3-deoxy-D-manno-octulosonate 8-phosphate phosphatase KdsC</fullName>
        <ecNumber evidence="7">3.1.3.45</ecNumber>
    </recommendedName>
    <alternativeName>
        <fullName evidence="7">KDO 8-P phosphatase</fullName>
    </alternativeName>
</protein>
<comment type="caution">
    <text evidence="9">The sequence shown here is derived from an EMBL/GenBank/DDBJ whole genome shotgun (WGS) entry which is preliminary data.</text>
</comment>
<feature type="binding site" evidence="8">
    <location>
        <position position="116"/>
    </location>
    <ligand>
        <name>Mg(2+)</name>
        <dbReference type="ChEBI" id="CHEBI:18420"/>
    </ligand>
</feature>
<dbReference type="InterPro" id="IPR023214">
    <property type="entry name" value="HAD_sf"/>
</dbReference>
<dbReference type="STRING" id="1116472.MGMO_8c00890"/>
<dbReference type="RefSeq" id="WP_023493187.1">
    <property type="nucleotide sequence ID" value="NZ_AYLO01000008.1"/>
</dbReference>
<dbReference type="InterPro" id="IPR036412">
    <property type="entry name" value="HAD-like_sf"/>
</dbReference>
<reference evidence="9 10" key="1">
    <citation type="journal article" date="2013" name="Genome Announc.">
        <title>Draft Genome Sequence of the Methanotrophic Gammaproteobacterium Methyloglobulus morosus DSM 22980 Strain KoM1.</title>
        <authorList>
            <person name="Poehlein A."/>
            <person name="Deutzmann J.S."/>
            <person name="Daniel R."/>
            <person name="Simeonova D.D."/>
        </authorList>
    </citation>
    <scope>NUCLEOTIDE SEQUENCE [LARGE SCALE GENOMIC DNA]</scope>
    <source>
        <strain evidence="9 10">KoM1</strain>
    </source>
</reference>
<dbReference type="SFLD" id="SFLDG01136">
    <property type="entry name" value="C1.6:_Phosphoserine_Phosphatas"/>
    <property type="match status" value="1"/>
</dbReference>
<feature type="binding site" evidence="8">
    <location>
        <position position="23"/>
    </location>
    <ligand>
        <name>Mg(2+)</name>
        <dbReference type="ChEBI" id="CHEBI:18420"/>
    </ligand>
</feature>
<organism evidence="9 10">
    <name type="scientific">Methyloglobulus morosus KoM1</name>
    <dbReference type="NCBI Taxonomy" id="1116472"/>
    <lineage>
        <taxon>Bacteria</taxon>
        <taxon>Pseudomonadati</taxon>
        <taxon>Pseudomonadota</taxon>
        <taxon>Gammaproteobacteria</taxon>
        <taxon>Methylococcales</taxon>
        <taxon>Methylococcaceae</taxon>
        <taxon>Methyloglobulus</taxon>
    </lineage>
</organism>
<dbReference type="PIRSF" id="PIRSF006118">
    <property type="entry name" value="KDO8-P_Ptase"/>
    <property type="match status" value="1"/>
</dbReference>
<dbReference type="SFLD" id="SFLDG01138">
    <property type="entry name" value="C1.6.2:_Deoxy-d-mannose-octulo"/>
    <property type="match status" value="1"/>
</dbReference>
<name>V5C659_9GAMM</name>
<dbReference type="GO" id="GO:0009103">
    <property type="term" value="P:lipopolysaccharide biosynthetic process"/>
    <property type="evidence" value="ECO:0007669"/>
    <property type="project" value="UniProtKB-UniRule"/>
</dbReference>
<dbReference type="EC" id="3.1.3.45" evidence="7"/>
<dbReference type="Proteomes" id="UP000017842">
    <property type="component" value="Unassembled WGS sequence"/>
</dbReference>
<sequence>MNSQLDRNEIVSRAKKIKLVLTDNDGVLTDTGVYYSDAGEIMKRFSIRDGMGVERLRDCGIETGIMSGEISGSIKTRADKLTIKYLYLGIKDKPKKLLEILAKTDFKLEEIAYIGDDYNDLDVINTVNQKGLTAAPQDAMPKIIDAVIYRCKTNGGQGAFRDFAEWIIAHRY</sequence>
<comment type="function">
    <text evidence="7">Catalyzes the hydrolysis of 3-deoxy-D-manno-octulosonate 8-phosphate (KDO 8-P) to 3-deoxy-D-manno-octulosonate (KDO) and inorganic phosphate.</text>
</comment>
<proteinExistence type="inferred from homology"/>
<evidence type="ECO:0000256" key="2">
    <source>
        <dbReference type="ARBA" id="ARBA00005893"/>
    </source>
</evidence>
<dbReference type="Gene3D" id="3.40.50.1000">
    <property type="entry name" value="HAD superfamily/HAD-like"/>
    <property type="match status" value="1"/>
</dbReference>
<keyword evidence="6 7" id="KW-0460">Magnesium</keyword>
<dbReference type="EMBL" id="AYLO01000008">
    <property type="protein sequence ID" value="ESS73952.1"/>
    <property type="molecule type" value="Genomic_DNA"/>
</dbReference>
<dbReference type="GO" id="GO:0046872">
    <property type="term" value="F:metal ion binding"/>
    <property type="evidence" value="ECO:0007669"/>
    <property type="project" value="UniProtKB-UniRule"/>
</dbReference>
<accession>V5C659</accession>
<dbReference type="AlphaFoldDB" id="V5C659"/>
<dbReference type="OrthoDB" id="9805604at2"/>
<dbReference type="SFLD" id="SFLDS00003">
    <property type="entry name" value="Haloacid_Dehalogenase"/>
    <property type="match status" value="1"/>
</dbReference>
<keyword evidence="5 7" id="KW-0378">Hydrolase</keyword>
<comment type="subunit">
    <text evidence="3 7">Homotetramer.</text>
</comment>
<comment type="similarity">
    <text evidence="2 7">Belongs to the KdsC family.</text>
</comment>
<evidence type="ECO:0000256" key="7">
    <source>
        <dbReference type="PIRNR" id="PIRNR006118"/>
    </source>
</evidence>